<accession>A0A8I2YPZ4</accession>
<evidence type="ECO:0000313" key="4">
    <source>
        <dbReference type="Proteomes" id="UP000683000"/>
    </source>
</evidence>
<dbReference type="Proteomes" id="UP000683000">
    <property type="component" value="Unassembled WGS sequence"/>
</dbReference>
<evidence type="ECO:0000313" key="3">
    <source>
        <dbReference type="EMBL" id="KAG6376819.1"/>
    </source>
</evidence>
<gene>
    <name evidence="3" type="ORF">JVT61DRAFT_1845</name>
    <name evidence="2" type="ORF">JVT61DRAFT_9724</name>
</gene>
<sequence length="99" mass="10980">MSETSNNNPAQTEHHLHIQPHPAVSDVQHSRLLAVTNAYAQKSNNPADLVDGGAGLMDNPAMMAHHAREPHVLSQEMMNKLDAPLSREELKKRSEELNK</sequence>
<dbReference type="OrthoDB" id="2532734at2759"/>
<dbReference type="AlphaFoldDB" id="A0A8I2YPZ4"/>
<dbReference type="EMBL" id="JAGFBS010000011">
    <property type="protein sequence ID" value="KAG6376819.1"/>
    <property type="molecule type" value="Genomic_DNA"/>
</dbReference>
<comment type="caution">
    <text evidence="3">The sequence shown here is derived from an EMBL/GenBank/DDBJ whole genome shotgun (WGS) entry which is preliminary data.</text>
</comment>
<feature type="compositionally biased region" description="Polar residues" evidence="1">
    <location>
        <begin position="1"/>
        <end position="11"/>
    </location>
</feature>
<feature type="region of interest" description="Disordered" evidence="1">
    <location>
        <begin position="1"/>
        <end position="25"/>
    </location>
</feature>
<evidence type="ECO:0000313" key="2">
    <source>
        <dbReference type="EMBL" id="KAG6371259.1"/>
    </source>
</evidence>
<protein>
    <submittedName>
        <fullName evidence="3">Uncharacterized protein</fullName>
    </submittedName>
</protein>
<organism evidence="3 4">
    <name type="scientific">Boletus reticuloceps</name>
    <dbReference type="NCBI Taxonomy" id="495285"/>
    <lineage>
        <taxon>Eukaryota</taxon>
        <taxon>Fungi</taxon>
        <taxon>Dikarya</taxon>
        <taxon>Basidiomycota</taxon>
        <taxon>Agaricomycotina</taxon>
        <taxon>Agaricomycetes</taxon>
        <taxon>Agaricomycetidae</taxon>
        <taxon>Boletales</taxon>
        <taxon>Boletineae</taxon>
        <taxon>Boletaceae</taxon>
        <taxon>Boletoideae</taxon>
        <taxon>Boletus</taxon>
    </lineage>
</organism>
<keyword evidence="4" id="KW-1185">Reference proteome</keyword>
<reference evidence="3" key="1">
    <citation type="submission" date="2021-03" db="EMBL/GenBank/DDBJ databases">
        <title>Evolutionary innovations through gain and loss of genes in the ectomycorrhizal Boletales.</title>
        <authorList>
            <person name="Wu G."/>
            <person name="Miyauchi S."/>
            <person name="Morin E."/>
            <person name="Yang Z.-L."/>
            <person name="Xu J."/>
            <person name="Martin F.M."/>
        </authorList>
    </citation>
    <scope>NUCLEOTIDE SEQUENCE</scope>
    <source>
        <strain evidence="3">BR01</strain>
    </source>
</reference>
<proteinExistence type="predicted"/>
<dbReference type="EMBL" id="JAGFBS010000037">
    <property type="protein sequence ID" value="KAG6371259.1"/>
    <property type="molecule type" value="Genomic_DNA"/>
</dbReference>
<name>A0A8I2YPZ4_9AGAM</name>
<evidence type="ECO:0000256" key="1">
    <source>
        <dbReference type="SAM" id="MobiDB-lite"/>
    </source>
</evidence>